<proteinExistence type="predicted"/>
<name>X1IUC7_9ZZZZ</name>
<organism evidence="1">
    <name type="scientific">marine sediment metagenome</name>
    <dbReference type="NCBI Taxonomy" id="412755"/>
    <lineage>
        <taxon>unclassified sequences</taxon>
        <taxon>metagenomes</taxon>
        <taxon>ecological metagenomes</taxon>
    </lineage>
</organism>
<reference evidence="1" key="1">
    <citation type="journal article" date="2014" name="Front. Microbiol.">
        <title>High frequency of phylogenetically diverse reductive dehalogenase-homologous genes in deep subseafloor sedimentary metagenomes.</title>
        <authorList>
            <person name="Kawai M."/>
            <person name="Futagami T."/>
            <person name="Toyoda A."/>
            <person name="Takaki Y."/>
            <person name="Nishi S."/>
            <person name="Hori S."/>
            <person name="Arai W."/>
            <person name="Tsubouchi T."/>
            <person name="Morono Y."/>
            <person name="Uchiyama I."/>
            <person name="Ito T."/>
            <person name="Fujiyama A."/>
            <person name="Inagaki F."/>
            <person name="Takami H."/>
        </authorList>
    </citation>
    <scope>NUCLEOTIDE SEQUENCE</scope>
    <source>
        <strain evidence="1">Expedition CK06-06</strain>
    </source>
</reference>
<protein>
    <recommendedName>
        <fullName evidence="2">Organic solvent tolerance-like N-terminal domain-containing protein</fullName>
    </recommendedName>
</protein>
<dbReference type="AlphaFoldDB" id="X1IUC7"/>
<accession>X1IUC7</accession>
<gene>
    <name evidence="1" type="ORF">S03H2_63576</name>
</gene>
<evidence type="ECO:0008006" key="2">
    <source>
        <dbReference type="Google" id="ProtNLM"/>
    </source>
</evidence>
<comment type="caution">
    <text evidence="1">The sequence shown here is derived from an EMBL/GenBank/DDBJ whole genome shotgun (WGS) entry which is preliminary data.</text>
</comment>
<sequence length="94" mass="10641">MVLLIFLQILSSVFLVREPDELFTRKDREQYVITADKVTLDETGEGRVSHLIGNIKITHGRTIITGDEGYAYENEQMAEIISNVKIDDEGTIIT</sequence>
<feature type="non-terminal residue" evidence="1">
    <location>
        <position position="94"/>
    </location>
</feature>
<evidence type="ECO:0000313" key="1">
    <source>
        <dbReference type="EMBL" id="GAH86011.1"/>
    </source>
</evidence>
<dbReference type="EMBL" id="BARU01041210">
    <property type="protein sequence ID" value="GAH86011.1"/>
    <property type="molecule type" value="Genomic_DNA"/>
</dbReference>